<keyword evidence="3" id="KW-1185">Reference proteome</keyword>
<dbReference type="PaxDb" id="4113-PGSC0003DMT400095149"/>
<dbReference type="PANTHER" id="PTHR36607">
    <property type="entry name" value="1,2-DIHYDROXY-3-KETO-5-METHYLTHIOPENTENE DIOXYGENASE 4"/>
    <property type="match status" value="1"/>
</dbReference>
<feature type="domain" description="Aminotransferase-like plant mobile" evidence="1">
    <location>
        <begin position="2"/>
        <end position="161"/>
    </location>
</feature>
<dbReference type="PANTHER" id="PTHR36607:SF20">
    <property type="entry name" value="AMINOTRANSFERASE-LIKE PLANT MOBILE DOMAIN-CONTAINING PROTEIN"/>
    <property type="match status" value="1"/>
</dbReference>
<dbReference type="Proteomes" id="UP000011115">
    <property type="component" value="Unassembled WGS sequence"/>
</dbReference>
<proteinExistence type="predicted"/>
<dbReference type="AlphaFoldDB" id="M1DVP3"/>
<reference evidence="2" key="2">
    <citation type="submission" date="2015-06" db="UniProtKB">
        <authorList>
            <consortium name="EnsemblPlants"/>
        </authorList>
    </citation>
    <scope>IDENTIFICATION</scope>
    <source>
        <strain evidence="2">DM1-3 516 R44</strain>
    </source>
</reference>
<dbReference type="Gramene" id="PGSC0003DMT400095149">
    <property type="protein sequence ID" value="PGSC0003DMT400095149"/>
    <property type="gene ID" value="PGSC0003DMG400044720"/>
</dbReference>
<dbReference type="InParanoid" id="M1DVP3"/>
<dbReference type="InterPro" id="IPR019557">
    <property type="entry name" value="AminoTfrase-like_pln_mobile"/>
</dbReference>
<dbReference type="OMA" id="HAKRSHR"/>
<name>M1DVP3_SOLTU</name>
<accession>M1DVP3</accession>
<dbReference type="EnsemblPlants" id="PGSC0003DMT400095149">
    <property type="protein sequence ID" value="PGSC0003DMT400095149"/>
    <property type="gene ID" value="PGSC0003DMG400044720"/>
</dbReference>
<reference evidence="3" key="1">
    <citation type="journal article" date="2011" name="Nature">
        <title>Genome sequence and analysis of the tuber crop potato.</title>
        <authorList>
            <consortium name="The Potato Genome Sequencing Consortium"/>
        </authorList>
    </citation>
    <scope>NUCLEOTIDE SEQUENCE [LARGE SCALE GENOMIC DNA]</scope>
    <source>
        <strain evidence="3">cv. DM1-3 516 R44</strain>
    </source>
</reference>
<dbReference type="HOGENOM" id="CLU_104826_0_0_1"/>
<organism evidence="2 3">
    <name type="scientific">Solanum tuberosum</name>
    <name type="common">Potato</name>
    <dbReference type="NCBI Taxonomy" id="4113"/>
    <lineage>
        <taxon>Eukaryota</taxon>
        <taxon>Viridiplantae</taxon>
        <taxon>Streptophyta</taxon>
        <taxon>Embryophyta</taxon>
        <taxon>Tracheophyta</taxon>
        <taxon>Spermatophyta</taxon>
        <taxon>Magnoliopsida</taxon>
        <taxon>eudicotyledons</taxon>
        <taxon>Gunneridae</taxon>
        <taxon>Pentapetalae</taxon>
        <taxon>asterids</taxon>
        <taxon>lamiids</taxon>
        <taxon>Solanales</taxon>
        <taxon>Solanaceae</taxon>
        <taxon>Solanoideae</taxon>
        <taxon>Solaneae</taxon>
        <taxon>Solanum</taxon>
    </lineage>
</organism>
<sequence>MAHGKKFSLVDPVLASIYHGLKEISASSNLSVENIIFPIHCVYGWLGEYFGTLHHAKRSHRSIPLCKISGEKMAKCFNFIDAQKLFQQDDARRLHHLAMLQGRDLHLTDNGKLSNSWNEFIISLCLGYVTHMNDSNFIVESYSPNRFSRQFGFCQDVPGDLME</sequence>
<dbReference type="eggNOG" id="ENOG502SB7U">
    <property type="taxonomic scope" value="Eukaryota"/>
</dbReference>
<evidence type="ECO:0000313" key="3">
    <source>
        <dbReference type="Proteomes" id="UP000011115"/>
    </source>
</evidence>
<dbReference type="Pfam" id="PF10536">
    <property type="entry name" value="PMD"/>
    <property type="match status" value="1"/>
</dbReference>
<evidence type="ECO:0000313" key="2">
    <source>
        <dbReference type="EnsemblPlants" id="PGSC0003DMT400095149"/>
    </source>
</evidence>
<evidence type="ECO:0000259" key="1">
    <source>
        <dbReference type="Pfam" id="PF10536"/>
    </source>
</evidence>
<protein>
    <recommendedName>
        <fullName evidence="1">Aminotransferase-like plant mobile domain-containing protein</fullName>
    </recommendedName>
</protein>